<dbReference type="AlphaFoldDB" id="A0A9W9KGA2"/>
<feature type="non-terminal residue" evidence="2">
    <location>
        <position position="1"/>
    </location>
</feature>
<reference evidence="2" key="2">
    <citation type="journal article" date="2023" name="IMA Fungus">
        <title>Comparative genomic study of the Penicillium genus elucidates a diverse pangenome and 15 lateral gene transfer events.</title>
        <authorList>
            <person name="Petersen C."/>
            <person name="Sorensen T."/>
            <person name="Nielsen M.R."/>
            <person name="Sondergaard T.E."/>
            <person name="Sorensen J.L."/>
            <person name="Fitzpatrick D.A."/>
            <person name="Frisvad J.C."/>
            <person name="Nielsen K.L."/>
        </authorList>
    </citation>
    <scope>NUCLEOTIDE SEQUENCE</scope>
    <source>
        <strain evidence="2">IBT 34128</strain>
    </source>
</reference>
<dbReference type="GO" id="GO:0005737">
    <property type="term" value="C:cytoplasm"/>
    <property type="evidence" value="ECO:0007669"/>
    <property type="project" value="TreeGrafter"/>
</dbReference>
<dbReference type="InterPro" id="IPR004843">
    <property type="entry name" value="Calcineurin-like_PHP"/>
</dbReference>
<dbReference type="GeneID" id="81392561"/>
<gene>
    <name evidence="2" type="ORF">NUU61_002811</name>
</gene>
<organism evidence="2 3">
    <name type="scientific">Penicillium alfredii</name>
    <dbReference type="NCBI Taxonomy" id="1506179"/>
    <lineage>
        <taxon>Eukaryota</taxon>
        <taxon>Fungi</taxon>
        <taxon>Dikarya</taxon>
        <taxon>Ascomycota</taxon>
        <taxon>Pezizomycotina</taxon>
        <taxon>Eurotiomycetes</taxon>
        <taxon>Eurotiomycetidae</taxon>
        <taxon>Eurotiales</taxon>
        <taxon>Aspergillaceae</taxon>
        <taxon>Penicillium</taxon>
    </lineage>
</organism>
<dbReference type="PANTHER" id="PTHR32440">
    <property type="entry name" value="PHOSPHATASE DCR2-RELATED-RELATED"/>
    <property type="match status" value="1"/>
</dbReference>
<proteinExistence type="predicted"/>
<dbReference type="Proteomes" id="UP001141434">
    <property type="component" value="Unassembled WGS sequence"/>
</dbReference>
<evidence type="ECO:0000313" key="3">
    <source>
        <dbReference type="Proteomes" id="UP001141434"/>
    </source>
</evidence>
<feature type="domain" description="Calcineurin-like phosphoesterase" evidence="1">
    <location>
        <begin position="39"/>
        <end position="285"/>
    </location>
</feature>
<name>A0A9W9KGA2_9EURO</name>
<dbReference type="InterPro" id="IPR029052">
    <property type="entry name" value="Metallo-depent_PP-like"/>
</dbReference>
<dbReference type="GO" id="GO:0016788">
    <property type="term" value="F:hydrolase activity, acting on ester bonds"/>
    <property type="evidence" value="ECO:0007669"/>
    <property type="project" value="TreeGrafter"/>
</dbReference>
<evidence type="ECO:0000259" key="1">
    <source>
        <dbReference type="Pfam" id="PF00149"/>
    </source>
</evidence>
<dbReference type="CDD" id="cd07383">
    <property type="entry name" value="MPP_Dcr2"/>
    <property type="match status" value="1"/>
</dbReference>
<protein>
    <recommendedName>
        <fullName evidence="1">Calcineurin-like phosphoesterase domain-containing protein</fullName>
    </recommendedName>
</protein>
<sequence length="387" mass="42641">MTGLDQRSRGRVQQVLRTPGDSMLRFTKKGTFQISVFEDLHFGEDASADTKSSRVMNKVLSKEDAQLVVLNGDLISGEATNSTVSDQYFDDVVAPLVDRDLSWATTYGNHDSETNLDPWAIYKRDRNYPNSHTRSMVSAPDAGITNYYLPVLASNGTSKSTPELILWFFDSKGGSYARDSEHDSGARPNWIDESVVDWFTATNANLTAHYGKTIPSLAFFHIPANAMLAHQESRLGSRPVRGINGERVNQQGYKGGFPYDGQDRRFMEALLNTTGLMATFSGHDHDNDWCFKWDDQLPGVPFPGNGIHMCYGRHSGYGGYGNAARGARQILLQQGQVTKGLQTWVRLEDDSISSPSNLSTHSLHRIDTPGYSAASSPMGAASPLVSM</sequence>
<dbReference type="Gene3D" id="3.60.21.10">
    <property type="match status" value="1"/>
</dbReference>
<dbReference type="OrthoDB" id="783096at2759"/>
<dbReference type="Pfam" id="PF00149">
    <property type="entry name" value="Metallophos"/>
    <property type="match status" value="1"/>
</dbReference>
<keyword evidence="3" id="KW-1185">Reference proteome</keyword>
<reference evidence="2" key="1">
    <citation type="submission" date="2022-11" db="EMBL/GenBank/DDBJ databases">
        <authorList>
            <person name="Petersen C."/>
        </authorList>
    </citation>
    <scope>NUCLEOTIDE SEQUENCE</scope>
    <source>
        <strain evidence="2">IBT 34128</strain>
    </source>
</reference>
<comment type="caution">
    <text evidence="2">The sequence shown here is derived from an EMBL/GenBank/DDBJ whole genome shotgun (WGS) entry which is preliminary data.</text>
</comment>
<accession>A0A9W9KGA2</accession>
<dbReference type="SUPFAM" id="SSF56300">
    <property type="entry name" value="Metallo-dependent phosphatases"/>
    <property type="match status" value="1"/>
</dbReference>
<dbReference type="PANTHER" id="PTHR32440:SF11">
    <property type="entry name" value="METALLOPHOSPHOESTERASE DOMAIN-CONTAINING PROTEIN"/>
    <property type="match status" value="1"/>
</dbReference>
<dbReference type="RefSeq" id="XP_056514460.1">
    <property type="nucleotide sequence ID" value="XM_056653393.1"/>
</dbReference>
<evidence type="ECO:0000313" key="2">
    <source>
        <dbReference type="EMBL" id="KAJ5105464.1"/>
    </source>
</evidence>
<dbReference type="EMBL" id="JAPMSZ010000004">
    <property type="protein sequence ID" value="KAJ5105464.1"/>
    <property type="molecule type" value="Genomic_DNA"/>
</dbReference>